<dbReference type="GO" id="GO:0006221">
    <property type="term" value="P:pyrimidine nucleotide biosynthetic process"/>
    <property type="evidence" value="ECO:0007669"/>
    <property type="project" value="UniProtKB-KW"/>
</dbReference>
<dbReference type="PANTHER" id="PTHR11405:SF53">
    <property type="entry name" value="CARBAMOYL-PHOSPHATE SYNTHASE [AMMONIA], MITOCHONDRIAL"/>
    <property type="match status" value="1"/>
</dbReference>
<dbReference type="GO" id="GO:0006541">
    <property type="term" value="P:glutamine metabolic process"/>
    <property type="evidence" value="ECO:0007669"/>
    <property type="project" value="TreeGrafter"/>
</dbReference>
<dbReference type="GO" id="GO:0005737">
    <property type="term" value="C:cytoplasm"/>
    <property type="evidence" value="ECO:0007669"/>
    <property type="project" value="TreeGrafter"/>
</dbReference>
<keyword evidence="5 9" id="KW-0067">ATP-binding</keyword>
<dbReference type="Gene3D" id="3.30.1490.20">
    <property type="entry name" value="ATP-grasp fold, A domain"/>
    <property type="match status" value="1"/>
</dbReference>
<organism evidence="11 12">
    <name type="scientific">Xanthomarina gelatinilytica</name>
    <dbReference type="NCBI Taxonomy" id="1137281"/>
    <lineage>
        <taxon>Bacteria</taxon>
        <taxon>Pseudomonadati</taxon>
        <taxon>Bacteroidota</taxon>
        <taxon>Flavobacteriia</taxon>
        <taxon>Flavobacteriales</taxon>
        <taxon>Flavobacteriaceae</taxon>
        <taxon>Xanthomarina</taxon>
    </lineage>
</organism>
<evidence type="ECO:0000256" key="9">
    <source>
        <dbReference type="PROSITE-ProRule" id="PRU00409"/>
    </source>
</evidence>
<dbReference type="GO" id="GO:0005524">
    <property type="term" value="F:ATP binding"/>
    <property type="evidence" value="ECO:0007669"/>
    <property type="project" value="UniProtKB-UniRule"/>
</dbReference>
<gene>
    <name evidence="11" type="ORF">DHV22_13495</name>
</gene>
<evidence type="ECO:0000256" key="8">
    <source>
        <dbReference type="ARBA" id="ARBA00047359"/>
    </source>
</evidence>
<reference evidence="11 12" key="1">
    <citation type="journal article" date="2018" name="Nat. Biotechnol.">
        <title>A standardized bacterial taxonomy based on genome phylogeny substantially revises the tree of life.</title>
        <authorList>
            <person name="Parks D.H."/>
            <person name="Chuvochina M."/>
            <person name="Waite D.W."/>
            <person name="Rinke C."/>
            <person name="Skarshewski A."/>
            <person name="Chaumeil P.A."/>
            <person name="Hugenholtz P."/>
        </authorList>
    </citation>
    <scope>NUCLEOTIDE SEQUENCE [LARGE SCALE GENOMIC DNA]</scope>
    <source>
        <strain evidence="11">UBA10227</strain>
    </source>
</reference>
<dbReference type="SUPFAM" id="SSF56059">
    <property type="entry name" value="Glutathione synthetase ATP-binding domain-like"/>
    <property type="match status" value="1"/>
</dbReference>
<accession>A0A3D6BV13</accession>
<evidence type="ECO:0000259" key="10">
    <source>
        <dbReference type="PROSITE" id="PS50975"/>
    </source>
</evidence>
<evidence type="ECO:0000256" key="4">
    <source>
        <dbReference type="ARBA" id="ARBA00022741"/>
    </source>
</evidence>
<keyword evidence="6" id="KW-0665">Pyrimidine biosynthesis</keyword>
<evidence type="ECO:0000256" key="2">
    <source>
        <dbReference type="ARBA" id="ARBA00022598"/>
    </source>
</evidence>
<evidence type="ECO:0000256" key="5">
    <source>
        <dbReference type="ARBA" id="ARBA00022840"/>
    </source>
</evidence>
<dbReference type="Pfam" id="PF02786">
    <property type="entry name" value="CPSase_L_D2"/>
    <property type="match status" value="1"/>
</dbReference>
<sequence>ATSYLQGKEIAQEFGFPLVIRASFTLGGAGASFVYKEEEFDELLTRGLEISPIHEVMIDKALIGWKEYELELLRDANDNVVIICSIENMDPMGIHTGDSITVAPAMTLSDRTYQKMRDMAIHMMRSIGDFAGGCNVQFAVSPDDEENIIAIEINPRVSRSSALASKATGYPIAKVAAKLAIGYHLDELDNQITKSTSALFEPTLDYVIVKIPRWNFDKFEGSDRTLGLQMKSVGEVM</sequence>
<dbReference type="InterPro" id="IPR005483">
    <property type="entry name" value="CPSase_dom"/>
</dbReference>
<dbReference type="GO" id="GO:0004088">
    <property type="term" value="F:carbamoyl-phosphate synthase (glutamine-hydrolyzing) activity"/>
    <property type="evidence" value="ECO:0007669"/>
    <property type="project" value="TreeGrafter"/>
</dbReference>
<dbReference type="EMBL" id="DPRK01000212">
    <property type="protein sequence ID" value="HCY82527.1"/>
    <property type="molecule type" value="Genomic_DNA"/>
</dbReference>
<evidence type="ECO:0000256" key="7">
    <source>
        <dbReference type="ARBA" id="ARBA00044063"/>
    </source>
</evidence>
<feature type="non-terminal residue" evidence="11">
    <location>
        <position position="1"/>
    </location>
</feature>
<dbReference type="PROSITE" id="PS00866">
    <property type="entry name" value="CPSASE_1"/>
    <property type="match status" value="1"/>
</dbReference>
<dbReference type="PROSITE" id="PS50975">
    <property type="entry name" value="ATP_GRASP"/>
    <property type="match status" value="1"/>
</dbReference>
<dbReference type="PRINTS" id="PR00098">
    <property type="entry name" value="CPSASE"/>
</dbReference>
<dbReference type="GO" id="GO:0046872">
    <property type="term" value="F:metal ion binding"/>
    <property type="evidence" value="ECO:0007669"/>
    <property type="project" value="InterPro"/>
</dbReference>
<dbReference type="InterPro" id="IPR005479">
    <property type="entry name" value="CPAse_ATP-bd"/>
</dbReference>
<dbReference type="Gene3D" id="3.30.470.20">
    <property type="entry name" value="ATP-grasp fold, B domain"/>
    <property type="match status" value="1"/>
</dbReference>
<name>A0A3D6BV13_9FLAO</name>
<dbReference type="FunFam" id="3.30.470.20:FF:000007">
    <property type="entry name" value="Carbamoyl-phosphate synthase large chain"/>
    <property type="match status" value="1"/>
</dbReference>
<feature type="non-terminal residue" evidence="11">
    <location>
        <position position="237"/>
    </location>
</feature>
<evidence type="ECO:0000256" key="6">
    <source>
        <dbReference type="ARBA" id="ARBA00022975"/>
    </source>
</evidence>
<dbReference type="GO" id="GO:0004087">
    <property type="term" value="F:carbamoyl-phosphate synthase (ammonia) activity"/>
    <property type="evidence" value="ECO:0007669"/>
    <property type="project" value="UniProtKB-EC"/>
</dbReference>
<evidence type="ECO:0000256" key="1">
    <source>
        <dbReference type="ARBA" id="ARBA00022571"/>
    </source>
</evidence>
<dbReference type="InterPro" id="IPR011761">
    <property type="entry name" value="ATP-grasp"/>
</dbReference>
<keyword evidence="1" id="KW-0055">Arginine biosynthesis</keyword>
<protein>
    <recommendedName>
        <fullName evidence="7">carbamoyl-phosphate synthase (ammonia)</fullName>
        <ecNumber evidence="7">6.3.4.16</ecNumber>
    </recommendedName>
</protein>
<dbReference type="GO" id="GO:0006526">
    <property type="term" value="P:L-arginine biosynthetic process"/>
    <property type="evidence" value="ECO:0007669"/>
    <property type="project" value="UniProtKB-KW"/>
</dbReference>
<dbReference type="PANTHER" id="PTHR11405">
    <property type="entry name" value="CARBAMOYLTRANSFERASE FAMILY MEMBER"/>
    <property type="match status" value="1"/>
</dbReference>
<comment type="caution">
    <text evidence="11">The sequence shown here is derived from an EMBL/GenBank/DDBJ whole genome shotgun (WGS) entry which is preliminary data.</text>
</comment>
<evidence type="ECO:0000313" key="12">
    <source>
        <dbReference type="Proteomes" id="UP000263268"/>
    </source>
</evidence>
<dbReference type="InterPro" id="IPR013815">
    <property type="entry name" value="ATP_grasp_subdomain_1"/>
</dbReference>
<keyword evidence="3" id="KW-0028">Amino-acid biosynthesis</keyword>
<evidence type="ECO:0000256" key="3">
    <source>
        <dbReference type="ARBA" id="ARBA00022605"/>
    </source>
</evidence>
<proteinExistence type="predicted"/>
<dbReference type="EC" id="6.3.4.16" evidence="7"/>
<dbReference type="AlphaFoldDB" id="A0A3D6BV13"/>
<evidence type="ECO:0000313" key="11">
    <source>
        <dbReference type="EMBL" id="HCY82527.1"/>
    </source>
</evidence>
<keyword evidence="4 9" id="KW-0547">Nucleotide-binding</keyword>
<feature type="domain" description="ATP-grasp" evidence="10">
    <location>
        <begin position="9"/>
        <end position="181"/>
    </location>
</feature>
<dbReference type="Proteomes" id="UP000263268">
    <property type="component" value="Unassembled WGS sequence"/>
</dbReference>
<keyword evidence="2" id="KW-0436">Ligase</keyword>
<comment type="catalytic activity">
    <reaction evidence="8">
        <text>hydrogencarbonate + NH4(+) + 2 ATP = carbamoyl phosphate + 2 ADP + phosphate + 2 H(+)</text>
        <dbReference type="Rhea" id="RHEA:18029"/>
        <dbReference type="ChEBI" id="CHEBI:15378"/>
        <dbReference type="ChEBI" id="CHEBI:17544"/>
        <dbReference type="ChEBI" id="CHEBI:28938"/>
        <dbReference type="ChEBI" id="CHEBI:30616"/>
        <dbReference type="ChEBI" id="CHEBI:43474"/>
        <dbReference type="ChEBI" id="CHEBI:58228"/>
        <dbReference type="ChEBI" id="CHEBI:456216"/>
        <dbReference type="EC" id="6.3.4.16"/>
    </reaction>
</comment>